<comment type="caution">
    <text evidence="1">The sequence shown here is derived from an EMBL/GenBank/DDBJ whole genome shotgun (WGS) entry which is preliminary data.</text>
</comment>
<name>W4PB78_9BACE</name>
<sequence>MRRNRAFIAAKQSFHCGKTEPSFRQNRAFIPMKRSFYSSQRQFIAEKKCEITADFSRFSEFFRKFVSR</sequence>
<protein>
    <submittedName>
        <fullName evidence="1">Uncharacterized protein</fullName>
    </submittedName>
</protein>
<reference evidence="1 2" key="1">
    <citation type="journal article" date="2014" name="Genome Announc.">
        <title>Draft Genome Sequences of Three Strains of Bacteroides pyogenes Isolated from a Cat and Swine.</title>
        <authorList>
            <person name="Sakamoto M."/>
            <person name="Oshima K."/>
            <person name="Suda W."/>
            <person name="Kitamura K."/>
            <person name="Iida T."/>
            <person name="Hattori M."/>
            <person name="Ohkuma M."/>
        </authorList>
    </citation>
    <scope>NUCLEOTIDE SEQUENCE [LARGE SCALE GENOMIC DNA]</scope>
    <source>
        <strain evidence="1 2">JCM 6292</strain>
    </source>
</reference>
<evidence type="ECO:0000313" key="2">
    <source>
        <dbReference type="Proteomes" id="UP000018861"/>
    </source>
</evidence>
<organism evidence="1 2">
    <name type="scientific">Bacteroides pyogenes JCM 6292</name>
    <dbReference type="NCBI Taxonomy" id="1235809"/>
    <lineage>
        <taxon>Bacteria</taxon>
        <taxon>Pseudomonadati</taxon>
        <taxon>Bacteroidota</taxon>
        <taxon>Bacteroidia</taxon>
        <taxon>Bacteroidales</taxon>
        <taxon>Bacteroidaceae</taxon>
        <taxon>Bacteroides</taxon>
    </lineage>
</organism>
<proteinExistence type="predicted"/>
<evidence type="ECO:0000313" key="1">
    <source>
        <dbReference type="EMBL" id="GAE16980.1"/>
    </source>
</evidence>
<dbReference type="EMBL" id="BAIQ01000051">
    <property type="protein sequence ID" value="GAE16980.1"/>
    <property type="molecule type" value="Genomic_DNA"/>
</dbReference>
<dbReference type="Proteomes" id="UP000018861">
    <property type="component" value="Unassembled WGS sequence"/>
</dbReference>
<accession>W4PB78</accession>
<gene>
    <name evidence="1" type="ORF">JCM6292_3509</name>
</gene>
<dbReference type="AlphaFoldDB" id="W4PB78"/>